<dbReference type="EMBL" id="JBBWYZ010000023">
    <property type="protein sequence ID" value="MEK9514568.1"/>
    <property type="molecule type" value="Genomic_DNA"/>
</dbReference>
<dbReference type="RefSeq" id="WP_223064794.1">
    <property type="nucleotide sequence ID" value="NZ_JBBWYZ010000023.1"/>
</dbReference>
<comment type="caution">
    <text evidence="2">The sequence shown here is derived from an EMBL/GenBank/DDBJ whole genome shotgun (WGS) entry which is preliminary data.</text>
</comment>
<name>A0ABU9ERH6_LIMFS</name>
<protein>
    <submittedName>
        <fullName evidence="2">Uncharacterized protein</fullName>
    </submittedName>
</protein>
<sequence>MSRVLGSPSRFPTDPNNSRKSAIIDDFRRSGTVIFPAGSLRFAYFMSR</sequence>
<gene>
    <name evidence="2" type="ORF">AAEJ74_23655</name>
</gene>
<organism evidence="2 3">
    <name type="scientific">Limnospira fusiformis PMC 851.14</name>
    <dbReference type="NCBI Taxonomy" id="2219512"/>
    <lineage>
        <taxon>Bacteria</taxon>
        <taxon>Bacillati</taxon>
        <taxon>Cyanobacteriota</taxon>
        <taxon>Cyanophyceae</taxon>
        <taxon>Oscillatoriophycideae</taxon>
        <taxon>Oscillatoriales</taxon>
        <taxon>Sirenicapillariaceae</taxon>
        <taxon>Limnospira</taxon>
    </lineage>
</organism>
<evidence type="ECO:0000256" key="1">
    <source>
        <dbReference type="SAM" id="MobiDB-lite"/>
    </source>
</evidence>
<evidence type="ECO:0000313" key="2">
    <source>
        <dbReference type="EMBL" id="MEK9514568.1"/>
    </source>
</evidence>
<proteinExistence type="predicted"/>
<dbReference type="Proteomes" id="UP001387447">
    <property type="component" value="Unassembled WGS sequence"/>
</dbReference>
<reference evidence="2 3" key="1">
    <citation type="journal article" date="2024" name="Front. Microbiol.">
        <title>Transcriptomic insights into the dominance of two phototrophs throughout the water column of a tropical hypersaline-alkaline crater lake (Dziani Dzaha, Mayotte).</title>
        <authorList>
            <person name="Duperron S."/>
            <person name="Halary S."/>
            <person name="Bouly J.-P."/>
            <person name="Roussel T."/>
            <person name="Hugoni M."/>
            <person name="Bruto M."/>
            <person name="Oger P."/>
            <person name="Duval C."/>
            <person name="Woo A."/>
            <person name="Jezequiel D."/>
            <person name="Ader M."/>
            <person name="Leboulanger C."/>
            <person name="Agogue H."/>
            <person name="Grossi V."/>
            <person name="Trousselier M."/>
            <person name="Bernard C."/>
        </authorList>
    </citation>
    <scope>NUCLEOTIDE SEQUENCE [LARGE SCALE GENOMIC DNA]</scope>
    <source>
        <strain evidence="2 3">PMC 851.14</strain>
    </source>
</reference>
<accession>A0ABU9ERH6</accession>
<evidence type="ECO:0000313" key="3">
    <source>
        <dbReference type="Proteomes" id="UP001387447"/>
    </source>
</evidence>
<feature type="region of interest" description="Disordered" evidence="1">
    <location>
        <begin position="1"/>
        <end position="22"/>
    </location>
</feature>
<keyword evidence="3" id="KW-1185">Reference proteome</keyword>